<gene>
    <name evidence="1" type="ORF">SDC9_114203</name>
</gene>
<accession>A0A645BRP0</accession>
<proteinExistence type="predicted"/>
<protein>
    <submittedName>
        <fullName evidence="1">Uncharacterized protein</fullName>
    </submittedName>
</protein>
<comment type="caution">
    <text evidence="1">The sequence shown here is derived from an EMBL/GenBank/DDBJ whole genome shotgun (WGS) entry which is preliminary data.</text>
</comment>
<evidence type="ECO:0000313" key="1">
    <source>
        <dbReference type="EMBL" id="MPM67281.1"/>
    </source>
</evidence>
<name>A0A645BRP0_9ZZZZ</name>
<dbReference type="EMBL" id="VSSQ01021598">
    <property type="protein sequence ID" value="MPM67281.1"/>
    <property type="molecule type" value="Genomic_DNA"/>
</dbReference>
<sequence>MGNFGPQVGGCRAVIGYGVGAGDAAGEQQKGRNHAGAVFSCRTVKGDAALLKPLHKCLEDLCKAAGRTVCHGFVEDCQAGLEGVCHPHTFVKGIT</sequence>
<reference evidence="1" key="1">
    <citation type="submission" date="2019-08" db="EMBL/GenBank/DDBJ databases">
        <authorList>
            <person name="Kucharzyk K."/>
            <person name="Murdoch R.W."/>
            <person name="Higgins S."/>
            <person name="Loffler F."/>
        </authorList>
    </citation>
    <scope>NUCLEOTIDE SEQUENCE</scope>
</reference>
<organism evidence="1">
    <name type="scientific">bioreactor metagenome</name>
    <dbReference type="NCBI Taxonomy" id="1076179"/>
    <lineage>
        <taxon>unclassified sequences</taxon>
        <taxon>metagenomes</taxon>
        <taxon>ecological metagenomes</taxon>
    </lineage>
</organism>
<dbReference type="AlphaFoldDB" id="A0A645BRP0"/>